<reference evidence="1 2" key="1">
    <citation type="submission" date="2019-03" db="EMBL/GenBank/DDBJ databases">
        <title>First draft genome of Liparis tanakae, snailfish: a comprehensive survey of snailfish specific genes.</title>
        <authorList>
            <person name="Kim W."/>
            <person name="Song I."/>
            <person name="Jeong J.-H."/>
            <person name="Kim D."/>
            <person name="Kim S."/>
            <person name="Ryu S."/>
            <person name="Song J.Y."/>
            <person name="Lee S.K."/>
        </authorList>
    </citation>
    <scope>NUCLEOTIDE SEQUENCE [LARGE SCALE GENOMIC DNA]</scope>
    <source>
        <tissue evidence="1">Muscle</tissue>
    </source>
</reference>
<name>A0A4Z2F573_9TELE</name>
<organism evidence="1 2">
    <name type="scientific">Liparis tanakae</name>
    <name type="common">Tanaka's snailfish</name>
    <dbReference type="NCBI Taxonomy" id="230148"/>
    <lineage>
        <taxon>Eukaryota</taxon>
        <taxon>Metazoa</taxon>
        <taxon>Chordata</taxon>
        <taxon>Craniata</taxon>
        <taxon>Vertebrata</taxon>
        <taxon>Euteleostomi</taxon>
        <taxon>Actinopterygii</taxon>
        <taxon>Neopterygii</taxon>
        <taxon>Teleostei</taxon>
        <taxon>Neoteleostei</taxon>
        <taxon>Acanthomorphata</taxon>
        <taxon>Eupercaria</taxon>
        <taxon>Perciformes</taxon>
        <taxon>Cottioidei</taxon>
        <taxon>Cottales</taxon>
        <taxon>Liparidae</taxon>
        <taxon>Liparis</taxon>
    </lineage>
</organism>
<sequence>MFCSLLQQNGDEPWTVTEFLSTTVRSPSITAVLVVHPIPPGPNRHQLGESAGDPVPSAVPCSIFFNSDPQIHGS</sequence>
<keyword evidence="2" id="KW-1185">Reference proteome</keyword>
<dbReference type="Proteomes" id="UP000314294">
    <property type="component" value="Unassembled WGS sequence"/>
</dbReference>
<gene>
    <name evidence="1" type="ORF">EYF80_053570</name>
</gene>
<comment type="caution">
    <text evidence="1">The sequence shown here is derived from an EMBL/GenBank/DDBJ whole genome shotgun (WGS) entry which is preliminary data.</text>
</comment>
<dbReference type="OrthoDB" id="10630879at2759"/>
<protein>
    <submittedName>
        <fullName evidence="1">Uncharacterized protein</fullName>
    </submittedName>
</protein>
<dbReference type="EMBL" id="SRLO01001639">
    <property type="protein sequence ID" value="TNN36265.1"/>
    <property type="molecule type" value="Genomic_DNA"/>
</dbReference>
<accession>A0A4Z2F573</accession>
<dbReference type="AlphaFoldDB" id="A0A4Z2F573"/>
<evidence type="ECO:0000313" key="1">
    <source>
        <dbReference type="EMBL" id="TNN36265.1"/>
    </source>
</evidence>
<evidence type="ECO:0000313" key="2">
    <source>
        <dbReference type="Proteomes" id="UP000314294"/>
    </source>
</evidence>
<proteinExistence type="predicted"/>